<evidence type="ECO:0000256" key="1">
    <source>
        <dbReference type="ARBA" id="ARBA00022729"/>
    </source>
</evidence>
<keyword evidence="5" id="KW-1185">Reference proteome</keyword>
<dbReference type="InterPro" id="IPR011055">
    <property type="entry name" value="Dup_hybrid_motif"/>
</dbReference>
<dbReference type="PANTHER" id="PTHR21666:SF289">
    <property type="entry name" value="L-ALA--D-GLU ENDOPEPTIDASE"/>
    <property type="match status" value="1"/>
</dbReference>
<comment type="caution">
    <text evidence="4">The sequence shown here is derived from an EMBL/GenBank/DDBJ whole genome shotgun (WGS) entry which is preliminary data.</text>
</comment>
<accession>A0ABQ5MFF9</accession>
<dbReference type="Gene3D" id="2.70.70.10">
    <property type="entry name" value="Glucose Permease (Domain IIA)"/>
    <property type="match status" value="1"/>
</dbReference>
<keyword evidence="1" id="KW-0732">Signal</keyword>
<dbReference type="PANTHER" id="PTHR21666">
    <property type="entry name" value="PEPTIDASE-RELATED"/>
    <property type="match status" value="1"/>
</dbReference>
<dbReference type="InterPro" id="IPR050570">
    <property type="entry name" value="Cell_wall_metabolism_enzyme"/>
</dbReference>
<keyword evidence="2" id="KW-1133">Transmembrane helix</keyword>
<reference evidence="4" key="1">
    <citation type="submission" date="2022-07" db="EMBL/GenBank/DDBJ databases">
        <title>Taxonomy of Novel Oxalotrophic and Methylotrophic Bacteria.</title>
        <authorList>
            <person name="Sahin N."/>
            <person name="Tani A."/>
        </authorList>
    </citation>
    <scope>NUCLEOTIDE SEQUENCE</scope>
    <source>
        <strain evidence="4">Y10</strain>
    </source>
</reference>
<feature type="transmembrane region" description="Helical" evidence="2">
    <location>
        <begin position="20"/>
        <end position="43"/>
    </location>
</feature>
<name>A0ABQ5MFF9_9FLAO</name>
<evidence type="ECO:0000313" key="5">
    <source>
        <dbReference type="Proteomes" id="UP001143543"/>
    </source>
</evidence>
<proteinExistence type="predicted"/>
<evidence type="ECO:0000259" key="3">
    <source>
        <dbReference type="Pfam" id="PF01551"/>
    </source>
</evidence>
<feature type="domain" description="M23ase beta-sheet core" evidence="3">
    <location>
        <begin position="167"/>
        <end position="262"/>
    </location>
</feature>
<gene>
    <name evidence="4" type="ORF">Y10_05180</name>
</gene>
<dbReference type="EMBL" id="BRVO01000001">
    <property type="protein sequence ID" value="GLB48150.1"/>
    <property type="molecule type" value="Genomic_DNA"/>
</dbReference>
<keyword evidence="2" id="KW-0812">Transmembrane</keyword>
<dbReference type="InterPro" id="IPR016047">
    <property type="entry name" value="M23ase_b-sheet_dom"/>
</dbReference>
<sequence>MVVLNEDTFEEHLSFKLNRLNVFVVGSLLSVFLIAVTTVIIAFTPLREYIPGYSSVKLKREATELTERTDSLVAVLKANDAYMASVKKVLTGDIKPYDLNKDSLESNTGINDVNFDFETNKADSLLRVEVAQEDRYNFSGAAENTMNFVLFSPVTGSISSEFNPKDKHYAVDIVATANAPVKAVADGRVIFAEWTVETGYVMLIEHLNGLISVYKHNKSLTKTQGDFVKTGEVIGTVGNTGELTTGPHLHFELWNNGYAIDPTTFIDFN</sequence>
<dbReference type="Proteomes" id="UP001143543">
    <property type="component" value="Unassembled WGS sequence"/>
</dbReference>
<dbReference type="CDD" id="cd12797">
    <property type="entry name" value="M23_peptidase"/>
    <property type="match status" value="1"/>
</dbReference>
<evidence type="ECO:0000256" key="2">
    <source>
        <dbReference type="SAM" id="Phobius"/>
    </source>
</evidence>
<evidence type="ECO:0000313" key="4">
    <source>
        <dbReference type="EMBL" id="GLB48150.1"/>
    </source>
</evidence>
<dbReference type="Pfam" id="PF01551">
    <property type="entry name" value="Peptidase_M23"/>
    <property type="match status" value="1"/>
</dbReference>
<keyword evidence="2" id="KW-0472">Membrane</keyword>
<protein>
    <submittedName>
        <fullName evidence="4">Peptidase M23</fullName>
    </submittedName>
</protein>
<dbReference type="SUPFAM" id="SSF51261">
    <property type="entry name" value="Duplicated hybrid motif"/>
    <property type="match status" value="1"/>
</dbReference>
<organism evidence="4 5">
    <name type="scientific">Neptunitalea lumnitzerae</name>
    <dbReference type="NCBI Taxonomy" id="2965509"/>
    <lineage>
        <taxon>Bacteria</taxon>
        <taxon>Pseudomonadati</taxon>
        <taxon>Bacteroidota</taxon>
        <taxon>Flavobacteriia</taxon>
        <taxon>Flavobacteriales</taxon>
        <taxon>Flavobacteriaceae</taxon>
        <taxon>Neptunitalea</taxon>
    </lineage>
</organism>